<keyword evidence="13" id="KW-1185">Reference proteome</keyword>
<dbReference type="PROSITE" id="PS50088">
    <property type="entry name" value="ANK_REPEAT"/>
    <property type="match status" value="3"/>
</dbReference>
<proteinExistence type="predicted"/>
<sequence length="1045" mass="111729">MVLEVEEHEDHHDSEYRATYHAAQISTVSLQVTALIEACALGMPAAAADELERVEQIGGGAAVFVELRAADDWSGWTPLHWGAYSDSGEVVNLLLRADADPAALSSKALSTPLHVAARYGSTEAAVALLGAGAVADEANRIGNTPLHECCTSAFALLREPTDSLRVAKELLLARAPLDVYNKPAPPARAAQPSVLRGCTPLHIAAEAGAVEMIRLLVAWGADPFVVCLLGEEEASPVEPAKSGALGSGDDSPRSAGARSAPLRRPSAAEGKSSWRRKSSAVERWVRRRSSTSLGLCGRSRSLVTAGLGRPPPRGTPLQLAVRAANLLAVAELLLCMWRRTGKPHAYVDVELLDRQEAVDTILRVWVRDEPMRRSPATIVKAITIIVLSLSTPPNSTHLTPRNPVLDALRMSVHCRHEASRLERTGRWQLGATVRSLATIFQLVALALLDGSQAATDEASAPYSRWKGGAIQPGLAHALWLHGGAAFGAAHKCDVFVADSLVYSHVKQVFYPRLLPRGGPLLHTAFVARNLLWLPLLVVLPAATAAARVERQNNAAGGEPEGAWVLWLFPCGGAALRLVSAVCLALLLTLHAPPTDGQLGAADALLCLWTAAVGQSVCEEIYAHGWSDWSAEVFNALDAALLLPLGGMAACCARDVAGGAPSADAAQLRTSLQAVGSLLAWLRLLRACYYSPSAGPQLLTILHLLGDLAALMPLMTFFLLAYACAFAVLCYADERDESFFVFFVQMLRQLVGVTLNGEPQTLQTSLPGAGYATNTGAELSIFVLMTSFGLLVVVLMLSMIVAKFARSVEYVAGSIDRVYKLKFAQVTYASYASLHTSDLAPQPLNVLRRLALALTGCAAAAAPLARAPPRRVVPQPGARAAAELAREVSRFLEAAITEVKMLPEHADEYYHAHEYLLNQGVAEVDFVSRVTDLRRALDMQSAAFRAAHERHDELLQKQAHYAKATAEQLARADERLAHLEASADGQPAARRAAQQRRGHSRTFLSRCGGSLRDVSSVLKLPSGSSRGASNVLADHGPSATLSEHQE</sequence>
<evidence type="ECO:0000256" key="5">
    <source>
        <dbReference type="ARBA" id="ARBA00023043"/>
    </source>
</evidence>
<evidence type="ECO:0000313" key="13">
    <source>
        <dbReference type="Proteomes" id="UP001515480"/>
    </source>
</evidence>
<dbReference type="AlphaFoldDB" id="A0AB34IUK8"/>
<evidence type="ECO:0000256" key="3">
    <source>
        <dbReference type="ARBA" id="ARBA00022737"/>
    </source>
</evidence>
<dbReference type="Pfam" id="PF00520">
    <property type="entry name" value="Ion_trans"/>
    <property type="match status" value="1"/>
</dbReference>
<feature type="compositionally biased region" description="Low complexity" evidence="8">
    <location>
        <begin position="253"/>
        <end position="268"/>
    </location>
</feature>
<reference evidence="12 13" key="1">
    <citation type="journal article" date="2024" name="Science">
        <title>Giant polyketide synthase enzymes in the biosynthesis of giant marine polyether toxins.</title>
        <authorList>
            <person name="Fallon T.R."/>
            <person name="Shende V.V."/>
            <person name="Wierzbicki I.H."/>
            <person name="Pendleton A.L."/>
            <person name="Watervoot N.F."/>
            <person name="Auber R.P."/>
            <person name="Gonzalez D.J."/>
            <person name="Wisecaver J.H."/>
            <person name="Moore B.S."/>
        </authorList>
    </citation>
    <scope>NUCLEOTIDE SEQUENCE [LARGE SCALE GENOMIC DNA]</scope>
    <source>
        <strain evidence="12 13">12B1</strain>
    </source>
</reference>
<dbReference type="SMART" id="SM00248">
    <property type="entry name" value="ANK"/>
    <property type="match status" value="4"/>
</dbReference>
<comment type="caution">
    <text evidence="12">The sequence shown here is derived from an EMBL/GenBank/DDBJ whole genome shotgun (WGS) entry which is preliminary data.</text>
</comment>
<dbReference type="EMBL" id="JBGBPQ010000019">
    <property type="protein sequence ID" value="KAL1505037.1"/>
    <property type="molecule type" value="Genomic_DNA"/>
</dbReference>
<dbReference type="InterPro" id="IPR002110">
    <property type="entry name" value="Ankyrin_rpt"/>
</dbReference>
<dbReference type="PROSITE" id="PS50297">
    <property type="entry name" value="ANK_REP_REGION"/>
    <property type="match status" value="3"/>
</dbReference>
<feature type="repeat" description="ANK" evidence="7">
    <location>
        <begin position="196"/>
        <end position="222"/>
    </location>
</feature>
<dbReference type="InterPro" id="IPR005821">
    <property type="entry name" value="Ion_trans_dom"/>
</dbReference>
<evidence type="ECO:0000313" key="11">
    <source>
        <dbReference type="EMBL" id="KAL1505037.1"/>
    </source>
</evidence>
<evidence type="ECO:0000256" key="2">
    <source>
        <dbReference type="ARBA" id="ARBA00022692"/>
    </source>
</evidence>
<evidence type="ECO:0000256" key="8">
    <source>
        <dbReference type="SAM" id="MobiDB-lite"/>
    </source>
</evidence>
<keyword evidence="6 9" id="KW-0472">Membrane</keyword>
<dbReference type="PANTHER" id="PTHR24126">
    <property type="entry name" value="ANKYRIN REPEAT, PH AND SEC7 DOMAIN CONTAINING PROTEIN SECG-RELATED"/>
    <property type="match status" value="1"/>
</dbReference>
<dbReference type="SUPFAM" id="SSF48403">
    <property type="entry name" value="Ankyrin repeat"/>
    <property type="match status" value="1"/>
</dbReference>
<dbReference type="PANTHER" id="PTHR24126:SF14">
    <property type="entry name" value="ANK_REP_REGION DOMAIN-CONTAINING PROTEIN"/>
    <property type="match status" value="1"/>
</dbReference>
<dbReference type="GO" id="GO:0005216">
    <property type="term" value="F:monoatomic ion channel activity"/>
    <property type="evidence" value="ECO:0007669"/>
    <property type="project" value="InterPro"/>
</dbReference>
<keyword evidence="3" id="KW-0677">Repeat</keyword>
<dbReference type="InterPro" id="IPR036770">
    <property type="entry name" value="Ankyrin_rpt-contain_sf"/>
</dbReference>
<dbReference type="Pfam" id="PF00023">
    <property type="entry name" value="Ank"/>
    <property type="match status" value="3"/>
</dbReference>
<protein>
    <recommendedName>
        <fullName evidence="10">Ion transport domain-containing protein</fullName>
    </recommendedName>
</protein>
<evidence type="ECO:0000256" key="9">
    <source>
        <dbReference type="SAM" id="Phobius"/>
    </source>
</evidence>
<feature type="transmembrane region" description="Helical" evidence="9">
    <location>
        <begin position="710"/>
        <end position="731"/>
    </location>
</feature>
<keyword evidence="2 9" id="KW-0812">Transmembrane</keyword>
<dbReference type="EMBL" id="JBGBPQ010000019">
    <property type="protein sequence ID" value="KAL1505044.1"/>
    <property type="molecule type" value="Genomic_DNA"/>
</dbReference>
<evidence type="ECO:0000259" key="10">
    <source>
        <dbReference type="Pfam" id="PF00520"/>
    </source>
</evidence>
<organism evidence="12 13">
    <name type="scientific">Prymnesium parvum</name>
    <name type="common">Toxic golden alga</name>
    <dbReference type="NCBI Taxonomy" id="97485"/>
    <lineage>
        <taxon>Eukaryota</taxon>
        <taxon>Haptista</taxon>
        <taxon>Haptophyta</taxon>
        <taxon>Prymnesiophyceae</taxon>
        <taxon>Prymnesiales</taxon>
        <taxon>Prymnesiaceae</taxon>
        <taxon>Prymnesium</taxon>
    </lineage>
</organism>
<feature type="transmembrane region" description="Helical" evidence="9">
    <location>
        <begin position="776"/>
        <end position="796"/>
    </location>
</feature>
<feature type="region of interest" description="Disordered" evidence="8">
    <location>
        <begin position="979"/>
        <end position="1004"/>
    </location>
</feature>
<name>A0AB34IUK8_PRYPA</name>
<evidence type="ECO:0000256" key="7">
    <source>
        <dbReference type="PROSITE-ProRule" id="PRU00023"/>
    </source>
</evidence>
<evidence type="ECO:0000313" key="12">
    <source>
        <dbReference type="EMBL" id="KAL1505044.1"/>
    </source>
</evidence>
<feature type="repeat" description="ANK" evidence="7">
    <location>
        <begin position="108"/>
        <end position="140"/>
    </location>
</feature>
<dbReference type="Proteomes" id="UP001515480">
    <property type="component" value="Unassembled WGS sequence"/>
</dbReference>
<feature type="domain" description="Ion transport" evidence="10">
    <location>
        <begin position="620"/>
        <end position="804"/>
    </location>
</feature>
<feature type="region of interest" description="Disordered" evidence="8">
    <location>
        <begin position="238"/>
        <end position="274"/>
    </location>
</feature>
<evidence type="ECO:0000256" key="6">
    <source>
        <dbReference type="ARBA" id="ARBA00023136"/>
    </source>
</evidence>
<dbReference type="Gene3D" id="1.25.40.20">
    <property type="entry name" value="Ankyrin repeat-containing domain"/>
    <property type="match status" value="2"/>
</dbReference>
<keyword evidence="4 9" id="KW-1133">Transmembrane helix</keyword>
<dbReference type="GO" id="GO:0016020">
    <property type="term" value="C:membrane"/>
    <property type="evidence" value="ECO:0007669"/>
    <property type="project" value="UniProtKB-SubCell"/>
</dbReference>
<evidence type="ECO:0000256" key="1">
    <source>
        <dbReference type="ARBA" id="ARBA00004141"/>
    </source>
</evidence>
<feature type="region of interest" description="Disordered" evidence="8">
    <location>
        <begin position="1021"/>
        <end position="1045"/>
    </location>
</feature>
<gene>
    <name evidence="11" type="ORF">AB1Y20_008797</name>
    <name evidence="12" type="ORF">AB1Y20_008804</name>
</gene>
<feature type="repeat" description="ANK" evidence="7">
    <location>
        <begin position="74"/>
        <end position="106"/>
    </location>
</feature>
<evidence type="ECO:0000256" key="4">
    <source>
        <dbReference type="ARBA" id="ARBA00022989"/>
    </source>
</evidence>
<comment type="subcellular location">
    <subcellularLocation>
        <location evidence="1">Membrane</location>
        <topology evidence="1">Multi-pass membrane protein</topology>
    </subcellularLocation>
</comment>
<keyword evidence="5 7" id="KW-0040">ANK repeat</keyword>
<accession>A0AB34IUK8</accession>